<keyword evidence="2" id="KW-1185">Reference proteome</keyword>
<name>A0A1Y1HSS1_KLENI</name>
<dbReference type="EMBL" id="DF236983">
    <property type="protein sequence ID" value="GAQ79606.1"/>
    <property type="molecule type" value="Genomic_DNA"/>
</dbReference>
<dbReference type="Gene3D" id="3.80.10.10">
    <property type="entry name" value="Ribonuclease Inhibitor"/>
    <property type="match status" value="1"/>
</dbReference>
<dbReference type="AlphaFoldDB" id="A0A1Y1HSS1"/>
<organism evidence="1 2">
    <name type="scientific">Klebsormidium nitens</name>
    <name type="common">Green alga</name>
    <name type="synonym">Ulothrix nitens</name>
    <dbReference type="NCBI Taxonomy" id="105231"/>
    <lineage>
        <taxon>Eukaryota</taxon>
        <taxon>Viridiplantae</taxon>
        <taxon>Streptophyta</taxon>
        <taxon>Klebsormidiophyceae</taxon>
        <taxon>Klebsormidiales</taxon>
        <taxon>Klebsormidiaceae</taxon>
        <taxon>Klebsormidium</taxon>
    </lineage>
</organism>
<proteinExistence type="predicted"/>
<accession>A0A1Y1HSS1</accession>
<dbReference type="Proteomes" id="UP000054558">
    <property type="component" value="Unassembled WGS sequence"/>
</dbReference>
<dbReference type="SUPFAM" id="SSF52047">
    <property type="entry name" value="RNI-like"/>
    <property type="match status" value="1"/>
</dbReference>
<evidence type="ECO:0000313" key="2">
    <source>
        <dbReference type="Proteomes" id="UP000054558"/>
    </source>
</evidence>
<dbReference type="InterPro" id="IPR032675">
    <property type="entry name" value="LRR_dom_sf"/>
</dbReference>
<reference evidence="1 2" key="1">
    <citation type="journal article" date="2014" name="Nat. Commun.">
        <title>Klebsormidium flaccidum genome reveals primary factors for plant terrestrial adaptation.</title>
        <authorList>
            <person name="Hori K."/>
            <person name="Maruyama F."/>
            <person name="Fujisawa T."/>
            <person name="Togashi T."/>
            <person name="Yamamoto N."/>
            <person name="Seo M."/>
            <person name="Sato S."/>
            <person name="Yamada T."/>
            <person name="Mori H."/>
            <person name="Tajima N."/>
            <person name="Moriyama T."/>
            <person name="Ikeuchi M."/>
            <person name="Watanabe M."/>
            <person name="Wada H."/>
            <person name="Kobayashi K."/>
            <person name="Saito M."/>
            <person name="Masuda T."/>
            <person name="Sasaki-Sekimoto Y."/>
            <person name="Mashiguchi K."/>
            <person name="Awai K."/>
            <person name="Shimojima M."/>
            <person name="Masuda S."/>
            <person name="Iwai M."/>
            <person name="Nobusawa T."/>
            <person name="Narise T."/>
            <person name="Kondo S."/>
            <person name="Saito H."/>
            <person name="Sato R."/>
            <person name="Murakawa M."/>
            <person name="Ihara Y."/>
            <person name="Oshima-Yamada Y."/>
            <person name="Ohtaka K."/>
            <person name="Satoh M."/>
            <person name="Sonobe K."/>
            <person name="Ishii M."/>
            <person name="Ohtani R."/>
            <person name="Kanamori-Sato M."/>
            <person name="Honoki R."/>
            <person name="Miyazaki D."/>
            <person name="Mochizuki H."/>
            <person name="Umetsu J."/>
            <person name="Higashi K."/>
            <person name="Shibata D."/>
            <person name="Kamiya Y."/>
            <person name="Sato N."/>
            <person name="Nakamura Y."/>
            <person name="Tabata S."/>
            <person name="Ida S."/>
            <person name="Kurokawa K."/>
            <person name="Ohta H."/>
        </authorList>
    </citation>
    <scope>NUCLEOTIDE SEQUENCE [LARGE SCALE GENOMIC DNA]</scope>
    <source>
        <strain evidence="1 2">NIES-2285</strain>
    </source>
</reference>
<gene>
    <name evidence="1" type="ORF">KFL_000340090</name>
</gene>
<sequence>MNPQAGGQSAGPTLQAFGLPSGSFPVQGAGGVQVSAGMECEQARGLADPVDTLLSRIIVRPGDLPVKAASGRPAESPTSKDPAADFKKLARLRPVSRRFNQLALQVEGVVCVLNAARTMDARLLFFLQEAEDLRRMNLICKRKGTTLMTISGGLLAGALNSTPKLERFRLTYGDLGNEADELTQQLFRALSRCPLLKSIELVRCRVPIWSPVRNLTPFLHLKALALTNSLSITRAAMDHLLHQVAPALEKLTIRGLCGVASLRVESQTLTALVLDNATSNEILTKLEIDTPRLKRLHLPDSRETCINAPELCNLHFQRAPEGPIHGSTPWKVRELRLSNTWKEEPFLQVLQLSRDLEILDLEDVAFENSNIEKAAEILMYLRRLKTLDTSIRLLEALVDQSSERIVSLSFRNLLKLVVDATSMEEVHFCVKIAEASQVLTHLKIDLRGVNGPLVNMVTSFLNLQKRKPRLTIVVEEPRLISIENSNN</sequence>
<evidence type="ECO:0000313" key="1">
    <source>
        <dbReference type="EMBL" id="GAQ79606.1"/>
    </source>
</evidence>
<protein>
    <submittedName>
        <fullName evidence="1">Uncharacterized protein</fullName>
    </submittedName>
</protein>